<evidence type="ECO:0000259" key="8">
    <source>
        <dbReference type="PROSITE" id="PS51293"/>
    </source>
</evidence>
<dbReference type="PANTHER" id="PTHR44042">
    <property type="entry name" value="DUPLICATED HOMEODOMAIN-LIKE SUPERFAMILY PROTEIN-RELATED"/>
    <property type="match status" value="1"/>
</dbReference>
<accession>A0AA38YL83</accession>
<dbReference type="PROSITE" id="PS51293">
    <property type="entry name" value="SANT"/>
    <property type="match status" value="1"/>
</dbReference>
<comment type="subcellular location">
    <subcellularLocation>
        <location evidence="1">Nucleus</location>
    </subcellularLocation>
</comment>
<dbReference type="Gene3D" id="1.10.10.60">
    <property type="entry name" value="Homeodomain-like"/>
    <property type="match status" value="2"/>
</dbReference>
<evidence type="ECO:0000256" key="3">
    <source>
        <dbReference type="ARBA" id="ARBA00023125"/>
    </source>
</evidence>
<dbReference type="AlphaFoldDB" id="A0AA38YL83"/>
<evidence type="ECO:0000256" key="2">
    <source>
        <dbReference type="ARBA" id="ARBA00023015"/>
    </source>
</evidence>
<evidence type="ECO:0000256" key="4">
    <source>
        <dbReference type="ARBA" id="ARBA00023163"/>
    </source>
</evidence>
<feature type="region of interest" description="Disordered" evidence="6">
    <location>
        <begin position="87"/>
        <end position="119"/>
    </location>
</feature>
<dbReference type="CDD" id="cd00167">
    <property type="entry name" value="SANT"/>
    <property type="match status" value="2"/>
</dbReference>
<evidence type="ECO:0000313" key="10">
    <source>
        <dbReference type="EMBL" id="KAJ9672485.1"/>
    </source>
</evidence>
<evidence type="ECO:0000256" key="6">
    <source>
        <dbReference type="SAM" id="MobiDB-lite"/>
    </source>
</evidence>
<dbReference type="Proteomes" id="UP001168098">
    <property type="component" value="Unassembled WGS sequence"/>
</dbReference>
<dbReference type="InterPro" id="IPR017930">
    <property type="entry name" value="Myb_dom"/>
</dbReference>
<dbReference type="PANTHER" id="PTHR44042:SF15">
    <property type="entry name" value="DUPLICATED HOMEODOMAIN-LIKE SUPERFAMILY PROTEIN"/>
    <property type="match status" value="1"/>
</dbReference>
<evidence type="ECO:0000259" key="7">
    <source>
        <dbReference type="PROSITE" id="PS50090"/>
    </source>
</evidence>
<dbReference type="EMBL" id="JARBHA010000019">
    <property type="protein sequence ID" value="KAJ9672485.1"/>
    <property type="molecule type" value="Genomic_DNA"/>
</dbReference>
<keyword evidence="5" id="KW-0539">Nucleus</keyword>
<organism evidence="10 11">
    <name type="scientific">Vitis rotundifolia</name>
    <name type="common">Muscadine grape</name>
    <dbReference type="NCBI Taxonomy" id="103349"/>
    <lineage>
        <taxon>Eukaryota</taxon>
        <taxon>Viridiplantae</taxon>
        <taxon>Streptophyta</taxon>
        <taxon>Embryophyta</taxon>
        <taxon>Tracheophyta</taxon>
        <taxon>Spermatophyta</taxon>
        <taxon>Magnoliopsida</taxon>
        <taxon>eudicotyledons</taxon>
        <taxon>Gunneridae</taxon>
        <taxon>Pentapetalae</taxon>
        <taxon>rosids</taxon>
        <taxon>Vitales</taxon>
        <taxon>Vitaceae</taxon>
        <taxon>Viteae</taxon>
        <taxon>Vitis</taxon>
    </lineage>
</organism>
<name>A0AA38YL83_VITRO</name>
<reference evidence="10 11" key="1">
    <citation type="journal article" date="2023" name="BMC Biotechnol.">
        <title>Vitis rotundifolia cv Carlos genome sequencing.</title>
        <authorList>
            <person name="Huff M."/>
            <person name="Hulse-Kemp A."/>
            <person name="Scheffler B."/>
            <person name="Youngblood R."/>
            <person name="Simpson S."/>
            <person name="Babiker E."/>
            <person name="Staton M."/>
        </authorList>
    </citation>
    <scope>NUCLEOTIDE SEQUENCE [LARGE SCALE GENOMIC DNA]</scope>
    <source>
        <tissue evidence="10">Leaf</tissue>
    </source>
</reference>
<dbReference type="SUPFAM" id="SSF46689">
    <property type="entry name" value="Homeodomain-like"/>
    <property type="match status" value="2"/>
</dbReference>
<dbReference type="PROSITE" id="PS50090">
    <property type="entry name" value="MYB_LIKE"/>
    <property type="match status" value="2"/>
</dbReference>
<dbReference type="InterPro" id="IPR001005">
    <property type="entry name" value="SANT/Myb"/>
</dbReference>
<dbReference type="PROSITE" id="PS51294">
    <property type="entry name" value="HTH_MYB"/>
    <property type="match status" value="1"/>
</dbReference>
<dbReference type="NCBIfam" id="TIGR01557">
    <property type="entry name" value="myb_SHAQKYF"/>
    <property type="match status" value="1"/>
</dbReference>
<evidence type="ECO:0000256" key="1">
    <source>
        <dbReference type="ARBA" id="ARBA00004123"/>
    </source>
</evidence>
<feature type="region of interest" description="Disordered" evidence="6">
    <location>
        <begin position="169"/>
        <end position="199"/>
    </location>
</feature>
<keyword evidence="4" id="KW-0804">Transcription</keyword>
<dbReference type="SMART" id="SM00717">
    <property type="entry name" value="SANT"/>
    <property type="match status" value="2"/>
</dbReference>
<dbReference type="GO" id="GO:0005634">
    <property type="term" value="C:nucleus"/>
    <property type="evidence" value="ECO:0007669"/>
    <property type="project" value="UniProtKB-SubCell"/>
</dbReference>
<dbReference type="InterPro" id="IPR017884">
    <property type="entry name" value="SANT_dom"/>
</dbReference>
<proteinExistence type="predicted"/>
<dbReference type="GO" id="GO:0003677">
    <property type="term" value="F:DNA binding"/>
    <property type="evidence" value="ECO:0007669"/>
    <property type="project" value="UniProtKB-KW"/>
</dbReference>
<feature type="domain" description="HTH myb-type" evidence="9">
    <location>
        <begin position="113"/>
        <end position="169"/>
    </location>
</feature>
<keyword evidence="3" id="KW-0238">DNA-binding</keyword>
<comment type="caution">
    <text evidence="10">The sequence shown here is derived from an EMBL/GenBank/DDBJ whole genome shotgun (WGS) entry which is preliminary data.</text>
</comment>
<evidence type="ECO:0000259" key="9">
    <source>
        <dbReference type="PROSITE" id="PS51294"/>
    </source>
</evidence>
<feature type="domain" description="Myb-like" evidence="7">
    <location>
        <begin position="113"/>
        <end position="165"/>
    </location>
</feature>
<dbReference type="Pfam" id="PF00249">
    <property type="entry name" value="Myb_DNA-binding"/>
    <property type="match status" value="1"/>
</dbReference>
<feature type="domain" description="Myb-like" evidence="7">
    <location>
        <begin position="8"/>
        <end position="62"/>
    </location>
</feature>
<dbReference type="InterPro" id="IPR009057">
    <property type="entry name" value="Homeodomain-like_sf"/>
</dbReference>
<gene>
    <name evidence="10" type="ORF">PVL29_025912</name>
</gene>
<sequence length="199" mass="22732">MSFGYLDYSSSARSGWTRSENILLERAILMFPEEIPDRWYKIANQIPGKSTIDVLEHYIKLIQDTDAIDFGSMDWYIPSMWGSKEDQEEEVSGLNDMKGGTSSTKEEEPSHLKERKKGASWTEEEHTLFLQGLLKFGKGDWKNISRHYVTTRTPTQVASHAQKYFARQMSGNAEKRRKRSSIHDITTSDLHSPHGGATS</sequence>
<feature type="domain" description="SANT" evidence="8">
    <location>
        <begin position="116"/>
        <end position="169"/>
    </location>
</feature>
<evidence type="ECO:0000256" key="5">
    <source>
        <dbReference type="ARBA" id="ARBA00023242"/>
    </source>
</evidence>
<dbReference type="InterPro" id="IPR006447">
    <property type="entry name" value="Myb_dom_plants"/>
</dbReference>
<keyword evidence="2" id="KW-0805">Transcription regulation</keyword>
<evidence type="ECO:0000313" key="11">
    <source>
        <dbReference type="Proteomes" id="UP001168098"/>
    </source>
</evidence>
<keyword evidence="11" id="KW-1185">Reference proteome</keyword>
<dbReference type="Pfam" id="PF23082">
    <property type="entry name" value="Myb_DNA-binding_2"/>
    <property type="match status" value="1"/>
</dbReference>
<protein>
    <submittedName>
        <fullName evidence="10">Uncharacterized protein</fullName>
    </submittedName>
</protein>
<dbReference type="FunFam" id="1.10.10.60:FF:000009">
    <property type="entry name" value="transcription factor MYB1R1"/>
    <property type="match status" value="1"/>
</dbReference>